<dbReference type="Pfam" id="PF13481">
    <property type="entry name" value="AAA_25"/>
    <property type="match status" value="1"/>
</dbReference>
<sequence>MNNVVSGADWFHSTRPNVPWLIEGLLDKQSHTTIVGKPKAGKSVLARNIAAAVITGQSLLGRQVNIPKGEGRVLYLHLDRKDQAYDVAADFRALGVTEKDAERLMLCTAADLPEKHGDWLSWLADRVRSFDPDLIVIDLLFQFLNVGDVNGYNNVLDAINGLQDTLRKAGFRGHLLTLHHSRKGDNPNDPFDNALGSSAIRASCTTMIALTCDKKTGCHMIQSDQSQRDPYWGEMPATIIELDPESKELRLGEKVSFLKAQDQSEKHEQTVLRLLEFVSKNPGCTQMDIVGSLEISKQKVTVVLRDKEGMLRREGTGKPGDAFKYFIGFERLAQPAPVCEQPDAVVQ</sequence>
<dbReference type="Proteomes" id="UP000002432">
    <property type="component" value="Chromosome"/>
</dbReference>
<proteinExistence type="predicted"/>
<dbReference type="EnsemblBacteria" id="ABF40137">
    <property type="protein sequence ID" value="ABF40137"/>
    <property type="gene ID" value="Acid345_1134"/>
</dbReference>
<evidence type="ECO:0000313" key="1">
    <source>
        <dbReference type="EMBL" id="ABF40137.1"/>
    </source>
</evidence>
<dbReference type="HOGENOM" id="CLU_798729_0_0_0"/>
<dbReference type="SUPFAM" id="SSF52540">
    <property type="entry name" value="P-loop containing nucleoside triphosphate hydrolases"/>
    <property type="match status" value="1"/>
</dbReference>
<dbReference type="EMBL" id="CP000360">
    <property type="protein sequence ID" value="ABF40137.1"/>
    <property type="molecule type" value="Genomic_DNA"/>
</dbReference>
<reference evidence="1 2" key="1">
    <citation type="journal article" date="2009" name="Appl. Environ. Microbiol.">
        <title>Three genomes from the phylum Acidobacteria provide insight into the lifestyles of these microorganisms in soils.</title>
        <authorList>
            <person name="Ward N.L."/>
            <person name="Challacombe J.F."/>
            <person name="Janssen P.H."/>
            <person name="Henrissat B."/>
            <person name="Coutinho P.M."/>
            <person name="Wu M."/>
            <person name="Xie G."/>
            <person name="Haft D.H."/>
            <person name="Sait M."/>
            <person name="Badger J."/>
            <person name="Barabote R.D."/>
            <person name="Bradley B."/>
            <person name="Brettin T.S."/>
            <person name="Brinkac L.M."/>
            <person name="Bruce D."/>
            <person name="Creasy T."/>
            <person name="Daugherty S.C."/>
            <person name="Davidsen T.M."/>
            <person name="DeBoy R.T."/>
            <person name="Detter J.C."/>
            <person name="Dodson R.J."/>
            <person name="Durkin A.S."/>
            <person name="Ganapathy A."/>
            <person name="Gwinn-Giglio M."/>
            <person name="Han C.S."/>
            <person name="Khouri H."/>
            <person name="Kiss H."/>
            <person name="Kothari S.P."/>
            <person name="Madupu R."/>
            <person name="Nelson K.E."/>
            <person name="Nelson W.C."/>
            <person name="Paulsen I."/>
            <person name="Penn K."/>
            <person name="Ren Q."/>
            <person name="Rosovitz M.J."/>
            <person name="Selengut J.D."/>
            <person name="Shrivastava S."/>
            <person name="Sullivan S.A."/>
            <person name="Tapia R."/>
            <person name="Thompson L.S."/>
            <person name="Watkins K.L."/>
            <person name="Yang Q."/>
            <person name="Yu C."/>
            <person name="Zafar N."/>
            <person name="Zhou L."/>
            <person name="Kuske C.R."/>
        </authorList>
    </citation>
    <scope>NUCLEOTIDE SEQUENCE [LARGE SCALE GENOMIC DNA]</scope>
    <source>
        <strain evidence="1 2">Ellin345</strain>
    </source>
</reference>
<dbReference type="OrthoDB" id="9775547at2"/>
<evidence type="ECO:0000313" key="2">
    <source>
        <dbReference type="Proteomes" id="UP000002432"/>
    </source>
</evidence>
<name>Q1ISL3_KORVE</name>
<dbReference type="RefSeq" id="WP_011521939.1">
    <property type="nucleotide sequence ID" value="NC_008009.1"/>
</dbReference>
<protein>
    <submittedName>
        <fullName evidence="1">Transcriptional regulator</fullName>
    </submittedName>
</protein>
<keyword evidence="2" id="KW-1185">Reference proteome</keyword>
<dbReference type="AlphaFoldDB" id="Q1ISL3"/>
<gene>
    <name evidence="1" type="ordered locus">Acid345_1134</name>
</gene>
<accession>Q1ISL3</accession>
<organism evidence="1 2">
    <name type="scientific">Koribacter versatilis (strain Ellin345)</name>
    <dbReference type="NCBI Taxonomy" id="204669"/>
    <lineage>
        <taxon>Bacteria</taxon>
        <taxon>Pseudomonadati</taxon>
        <taxon>Acidobacteriota</taxon>
        <taxon>Terriglobia</taxon>
        <taxon>Terriglobales</taxon>
        <taxon>Candidatus Korobacteraceae</taxon>
        <taxon>Candidatus Korobacter</taxon>
    </lineage>
</organism>
<dbReference type="InterPro" id="IPR027417">
    <property type="entry name" value="P-loop_NTPase"/>
</dbReference>
<dbReference type="KEGG" id="aba:Acid345_1134"/>
<dbReference type="eggNOG" id="COG0467">
    <property type="taxonomic scope" value="Bacteria"/>
</dbReference>
<dbReference type="Gene3D" id="3.40.50.300">
    <property type="entry name" value="P-loop containing nucleotide triphosphate hydrolases"/>
    <property type="match status" value="1"/>
</dbReference>